<dbReference type="AlphaFoldDB" id="E7RZC2"/>
<name>E7RZC2_9BURK</name>
<evidence type="ECO:0000256" key="3">
    <source>
        <dbReference type="ARBA" id="ARBA00022898"/>
    </source>
</evidence>
<dbReference type="EC" id="4.4.1.8" evidence="9"/>
<sequence>MVHLCKGSFVVTDKQSAGAAGSRQGTEEHQASALPGEHPRVQGCEPIQAGRGISRPIKVVNPPVVRASSVIFESVQAAIEAGRRTDRGELHHSTYATAGTETTYALMDAVAELEGAPHAVRAALMPSGLAAISTVMWAFTSPGDEILMSDSVYGPARTFADTLLAKFGVRTIYFNPLATPADLEKLASAHTRMIYLESPGSYTFEIQDVPAICAWARQRGILTAIDNTYASPRLARPFDWGVDISIPALTKYWCGHADVLMGAVVVREPLWQQLWTTVRQLGICVGGDDAWLVLRGIRTVDARLRMHEQTALAVARWLETQPDVVRVLHPGLESHPQHALFKRDFLGSNGLFAFELKKPMSPAAIMALCNGRRHFALGFSWGGFESLIMPAHLDGCRSVQPWKGGQLIRIHCGLEPAEALIADLEEGLKAMRAANAA</sequence>
<feature type="region of interest" description="Disordered" evidence="8">
    <location>
        <begin position="15"/>
        <end position="48"/>
    </location>
</feature>
<dbReference type="eggNOG" id="COG0626">
    <property type="taxonomic scope" value="Bacteria"/>
</dbReference>
<dbReference type="Gene3D" id="3.90.1150.10">
    <property type="entry name" value="Aspartate Aminotransferase, domain 1"/>
    <property type="match status" value="1"/>
</dbReference>
<evidence type="ECO:0000256" key="8">
    <source>
        <dbReference type="SAM" id="MobiDB-lite"/>
    </source>
</evidence>
<dbReference type="GO" id="GO:0019450">
    <property type="term" value="P:L-cysteine catabolic process to pyruvate"/>
    <property type="evidence" value="ECO:0007669"/>
    <property type="project" value="TreeGrafter"/>
</dbReference>
<comment type="caution">
    <text evidence="9">The sequence shown here is derived from an EMBL/GenBank/DDBJ whole genome shotgun (WGS) entry which is preliminary data.</text>
</comment>
<dbReference type="GO" id="GO:0030170">
    <property type="term" value="F:pyridoxal phosphate binding"/>
    <property type="evidence" value="ECO:0007669"/>
    <property type="project" value="InterPro"/>
</dbReference>
<feature type="modified residue" description="N6-(pyridoxal phosphate)lysine" evidence="6">
    <location>
        <position position="251"/>
    </location>
</feature>
<evidence type="ECO:0000256" key="2">
    <source>
        <dbReference type="ARBA" id="ARBA00009077"/>
    </source>
</evidence>
<dbReference type="Proteomes" id="UP000011021">
    <property type="component" value="Unassembled WGS sequence"/>
</dbReference>
<accession>E7RZC2</accession>
<dbReference type="InterPro" id="IPR015424">
    <property type="entry name" value="PyrdxlP-dep_Trfase"/>
</dbReference>
<dbReference type="InterPro" id="IPR006233">
    <property type="entry name" value="Cys_b_lyase_bac"/>
</dbReference>
<dbReference type="Gene3D" id="3.40.640.10">
    <property type="entry name" value="Type I PLP-dependent aspartate aminotransferase-like (Major domain)"/>
    <property type="match status" value="1"/>
</dbReference>
<dbReference type="Pfam" id="PF01053">
    <property type="entry name" value="Cys_Met_Meta_PP"/>
    <property type="match status" value="1"/>
</dbReference>
<protein>
    <submittedName>
        <fullName evidence="9">Cystathionine beta-lyase</fullName>
        <ecNumber evidence="9">4.4.1.8</ecNumber>
    </submittedName>
</protein>
<evidence type="ECO:0000256" key="7">
    <source>
        <dbReference type="RuleBase" id="RU362118"/>
    </source>
</evidence>
<keyword evidence="3 6" id="KW-0663">Pyridoxal phosphate</keyword>
<keyword evidence="4 9" id="KW-0456">Lyase</keyword>
<comment type="cofactor">
    <cofactor evidence="1 7">
        <name>pyridoxal 5'-phosphate</name>
        <dbReference type="ChEBI" id="CHEBI:597326"/>
    </cofactor>
</comment>
<dbReference type="InterPro" id="IPR015422">
    <property type="entry name" value="PyrdxlP-dep_Trfase_small"/>
</dbReference>
<dbReference type="GO" id="GO:0019346">
    <property type="term" value="P:transsulfuration"/>
    <property type="evidence" value="ECO:0007669"/>
    <property type="project" value="InterPro"/>
</dbReference>
<dbReference type="InterPro" id="IPR000277">
    <property type="entry name" value="Cys/Met-Metab_PyrdxlP-dep_enz"/>
</dbReference>
<organism evidence="9 10">
    <name type="scientific">Lautropia mirabilis ATCC 51599</name>
    <dbReference type="NCBI Taxonomy" id="887898"/>
    <lineage>
        <taxon>Bacteria</taxon>
        <taxon>Pseudomonadati</taxon>
        <taxon>Pseudomonadota</taxon>
        <taxon>Betaproteobacteria</taxon>
        <taxon>Burkholderiales</taxon>
        <taxon>Burkholderiaceae</taxon>
        <taxon>Lautropia</taxon>
    </lineage>
</organism>
<keyword evidence="10" id="KW-1185">Reference proteome</keyword>
<dbReference type="PIRSF" id="PIRSF001434">
    <property type="entry name" value="CGS"/>
    <property type="match status" value="1"/>
</dbReference>
<dbReference type="EMBL" id="AEQP01000022">
    <property type="protein sequence ID" value="EFV93921.1"/>
    <property type="molecule type" value="Genomic_DNA"/>
</dbReference>
<dbReference type="HOGENOM" id="CLU_018986_5_1_4"/>
<evidence type="ECO:0000256" key="5">
    <source>
        <dbReference type="ARBA" id="ARBA00047517"/>
    </source>
</evidence>
<dbReference type="SUPFAM" id="SSF53383">
    <property type="entry name" value="PLP-dependent transferases"/>
    <property type="match status" value="1"/>
</dbReference>
<dbReference type="PANTHER" id="PTHR43500">
    <property type="entry name" value="CYSTATHIONINE BETA-LYASE-RELATED"/>
    <property type="match status" value="1"/>
</dbReference>
<dbReference type="GO" id="GO:0047804">
    <property type="term" value="F:cysteine-S-conjugate beta-lyase activity"/>
    <property type="evidence" value="ECO:0007669"/>
    <property type="project" value="InterPro"/>
</dbReference>
<dbReference type="InterPro" id="IPR015421">
    <property type="entry name" value="PyrdxlP-dep_Trfase_major"/>
</dbReference>
<gene>
    <name evidence="9" type="primary">metC</name>
    <name evidence="9" type="ORF">HMPREF0551_2036</name>
</gene>
<evidence type="ECO:0000313" key="10">
    <source>
        <dbReference type="Proteomes" id="UP000011021"/>
    </source>
</evidence>
<evidence type="ECO:0000256" key="6">
    <source>
        <dbReference type="PIRSR" id="PIRSR001434-2"/>
    </source>
</evidence>
<dbReference type="NCBIfam" id="TIGR01324">
    <property type="entry name" value="cysta_beta_ly_B"/>
    <property type="match status" value="1"/>
</dbReference>
<comment type="catalytic activity">
    <reaction evidence="5">
        <text>L,L-cystathionine + H2O = L-homocysteine + pyruvate + NH4(+)</text>
        <dbReference type="Rhea" id="RHEA:13965"/>
        <dbReference type="ChEBI" id="CHEBI:15361"/>
        <dbReference type="ChEBI" id="CHEBI:15377"/>
        <dbReference type="ChEBI" id="CHEBI:28938"/>
        <dbReference type="ChEBI" id="CHEBI:58161"/>
        <dbReference type="ChEBI" id="CHEBI:58199"/>
    </reaction>
</comment>
<proteinExistence type="inferred from homology"/>
<evidence type="ECO:0000313" key="9">
    <source>
        <dbReference type="EMBL" id="EFV93921.1"/>
    </source>
</evidence>
<dbReference type="PANTHER" id="PTHR43500:SF1">
    <property type="entry name" value="CYSTATHIONINE BETA-LYASE-RELATED"/>
    <property type="match status" value="1"/>
</dbReference>
<evidence type="ECO:0000256" key="4">
    <source>
        <dbReference type="ARBA" id="ARBA00023239"/>
    </source>
</evidence>
<comment type="similarity">
    <text evidence="2 7">Belongs to the trans-sulfuration enzymes family.</text>
</comment>
<reference evidence="9 10" key="1">
    <citation type="submission" date="2010-12" db="EMBL/GenBank/DDBJ databases">
        <authorList>
            <person name="Muzny D."/>
            <person name="Qin X."/>
            <person name="Deng J."/>
            <person name="Jiang H."/>
            <person name="Liu Y."/>
            <person name="Qu J."/>
            <person name="Song X.-Z."/>
            <person name="Zhang L."/>
            <person name="Thornton R."/>
            <person name="Coyle M."/>
            <person name="Francisco L."/>
            <person name="Jackson L."/>
            <person name="Javaid M."/>
            <person name="Korchina V."/>
            <person name="Kovar C."/>
            <person name="Mata R."/>
            <person name="Mathew T."/>
            <person name="Ngo R."/>
            <person name="Nguyen L."/>
            <person name="Nguyen N."/>
            <person name="Okwuonu G."/>
            <person name="Ongeri F."/>
            <person name="Pham C."/>
            <person name="Simmons D."/>
            <person name="Wilczek-Boney K."/>
            <person name="Hale W."/>
            <person name="Jakkamsetti A."/>
            <person name="Pham P."/>
            <person name="Ruth R."/>
            <person name="San Lucas F."/>
            <person name="Warren J."/>
            <person name="Zhang J."/>
            <person name="Zhao Z."/>
            <person name="Zhou C."/>
            <person name="Zhu D."/>
            <person name="Lee S."/>
            <person name="Bess C."/>
            <person name="Blankenburg K."/>
            <person name="Forbes L."/>
            <person name="Fu Q."/>
            <person name="Gubbala S."/>
            <person name="Hirani K."/>
            <person name="Jayaseelan J.C."/>
            <person name="Lara F."/>
            <person name="Munidasa M."/>
            <person name="Palculict T."/>
            <person name="Patil S."/>
            <person name="Pu L.-L."/>
            <person name="Saada N."/>
            <person name="Tang L."/>
            <person name="Weissenberger G."/>
            <person name="Zhu Y."/>
            <person name="Hemphill L."/>
            <person name="Shang Y."/>
            <person name="Youmans B."/>
            <person name="Ayvaz T."/>
            <person name="Ross M."/>
            <person name="Santibanez J."/>
            <person name="Aqrawi P."/>
            <person name="Gross S."/>
            <person name="Joshi V."/>
            <person name="Fowler G."/>
            <person name="Nazareth L."/>
            <person name="Reid J."/>
            <person name="Worley K."/>
            <person name="Petrosino J."/>
            <person name="Highlander S."/>
            <person name="Gibbs R."/>
        </authorList>
    </citation>
    <scope>NUCLEOTIDE SEQUENCE [LARGE SCALE GENOMIC DNA]</scope>
    <source>
        <strain evidence="9 10">ATCC 51599</strain>
    </source>
</reference>
<evidence type="ECO:0000256" key="1">
    <source>
        <dbReference type="ARBA" id="ARBA00001933"/>
    </source>
</evidence>
<dbReference type="STRING" id="887898.HMPREF0551_2036"/>